<name>A0A831LWW6_9BACT</name>
<dbReference type="InterPro" id="IPR006665">
    <property type="entry name" value="OmpA-like"/>
</dbReference>
<dbReference type="GO" id="GO:0016020">
    <property type="term" value="C:membrane"/>
    <property type="evidence" value="ECO:0007669"/>
    <property type="project" value="UniProtKB-UniRule"/>
</dbReference>
<dbReference type="EMBL" id="DSDK01000379">
    <property type="protein sequence ID" value="HDR51326.1"/>
    <property type="molecule type" value="Genomic_DNA"/>
</dbReference>
<evidence type="ECO:0000256" key="1">
    <source>
        <dbReference type="PROSITE-ProRule" id="PRU00473"/>
    </source>
</evidence>
<gene>
    <name evidence="3" type="ORF">ENN90_06860</name>
</gene>
<dbReference type="Proteomes" id="UP000886047">
    <property type="component" value="Unassembled WGS sequence"/>
</dbReference>
<keyword evidence="1" id="KW-0472">Membrane</keyword>
<reference evidence="3" key="1">
    <citation type="journal article" date="2020" name="mSystems">
        <title>Genome- and Community-Level Interaction Insights into Carbon Utilization and Element Cycling Functions of Hydrothermarchaeota in Hydrothermal Sediment.</title>
        <authorList>
            <person name="Zhou Z."/>
            <person name="Liu Y."/>
            <person name="Xu W."/>
            <person name="Pan J."/>
            <person name="Luo Z.H."/>
            <person name="Li M."/>
        </authorList>
    </citation>
    <scope>NUCLEOTIDE SEQUENCE [LARGE SCALE GENOMIC DNA]</scope>
    <source>
        <strain evidence="3">SpSt-1217</strain>
    </source>
</reference>
<dbReference type="PROSITE" id="PS51123">
    <property type="entry name" value="OMPA_2"/>
    <property type="match status" value="1"/>
</dbReference>
<evidence type="ECO:0000313" key="3">
    <source>
        <dbReference type="EMBL" id="HDR51326.1"/>
    </source>
</evidence>
<comment type="caution">
    <text evidence="3">The sequence shown here is derived from an EMBL/GenBank/DDBJ whole genome shotgun (WGS) entry which is preliminary data.</text>
</comment>
<feature type="non-terminal residue" evidence="3">
    <location>
        <position position="1"/>
    </location>
</feature>
<dbReference type="Gene3D" id="3.30.1330.60">
    <property type="entry name" value="OmpA-like domain"/>
    <property type="match status" value="1"/>
</dbReference>
<protein>
    <submittedName>
        <fullName evidence="3">OmpA family protein</fullName>
    </submittedName>
</protein>
<organism evidence="3">
    <name type="scientific">Mariniphaga anaerophila</name>
    <dbReference type="NCBI Taxonomy" id="1484053"/>
    <lineage>
        <taxon>Bacteria</taxon>
        <taxon>Pseudomonadati</taxon>
        <taxon>Bacteroidota</taxon>
        <taxon>Bacteroidia</taxon>
        <taxon>Marinilabiliales</taxon>
        <taxon>Prolixibacteraceae</taxon>
        <taxon>Mariniphaga</taxon>
    </lineage>
</organism>
<dbReference type="AlphaFoldDB" id="A0A831LWW6"/>
<evidence type="ECO:0000259" key="2">
    <source>
        <dbReference type="PROSITE" id="PS51123"/>
    </source>
</evidence>
<dbReference type="InterPro" id="IPR036737">
    <property type="entry name" value="OmpA-like_sf"/>
</dbReference>
<proteinExistence type="predicted"/>
<accession>A0A831LWW6</accession>
<feature type="domain" description="OmpA-like" evidence="2">
    <location>
        <begin position="1"/>
        <end position="36"/>
    </location>
</feature>
<sequence length="36" mass="4030">GYGETQLVNECADGVSCTEAQHRKNRRTEFTILGMD</sequence>